<dbReference type="InterPro" id="IPR046673">
    <property type="entry name" value="ToxA_N"/>
</dbReference>
<evidence type="ECO:0000313" key="3">
    <source>
        <dbReference type="EMBL" id="QXH37009.1"/>
    </source>
</evidence>
<evidence type="ECO:0000313" key="4">
    <source>
        <dbReference type="Proteomes" id="UP001047646"/>
    </source>
</evidence>
<accession>A0ABX8MD53</accession>
<dbReference type="Proteomes" id="UP001047646">
    <property type="component" value="Chromosome"/>
</dbReference>
<sequence length="855" mass="94552">MSTIKERVERSLVALDAGRPLAALVDEIIREYPDPYLLANREAARLLAKHTGKAMDPRFVWWHQFDSGSSSPRTFNGWKHSGVPTRSMRLAELVIERFDVQFQDVPDQLDQVGGFYRQDARVGRFDERNEVRLLGREVQKDLWALDFAGVYRAAIERFWSGHGRHFRVISKINLLGQAAKALDNGQLSQLDWQRLRAVAADGLAPGVLPTLALLQQDATRSPLTVSRYVFGAADRGSLYRLTAADGRVVLYMPWSHEAVRGFDGELAMARWLRQHLQSAQALQAFVDGAHANPRDDSGRRLIKLHLQGIADSRSDEMARVALTLFKREPGKPLFEVLADQAAIEMQQTAEVIQSNADLRKAMWRGYLSAFLKVFGGFAPLGWPMSLTLLGAGLGKVGLDVDAAVHAVGEQARRSALRDAMLDSLYTALNLVDISFTSSFASLAYDAPPHELRASLGQWAGVRSATLPVEGLEANTLVASELVHSGRLRGVRVGADGSCWITLNGLIYRVRYSHELSVWLIVPPDNPFAFTALHPVRLSEEGEWELLEPPRGLSGAPSAQAELASLRSEFWDTYSRTDLWQSAKLSTKAIVRQKDVLIQAGVAEIAPGQVYDLDTRGLPCVLVAGKPVYSYRQGRQFANALIEDYTHEASKVNDVFRNGVYMHPDMDDYIARLADTLEALPKNNAVTLYRGGNAARGTGGEGYRSGRLQVGDILVNTDLSSFTENPYKACEFASTSSGAEDDGAISVFDDSSVIFELPAQRYQGGTPISPFSVYPMEAETLFLPGHYFRIEGLQQAYGEGYRFIHVQLARVAEPGTALVHDLRTGQPFNQEVYRGRFRSQAVVDRFFPPALASAEA</sequence>
<proteinExistence type="predicted"/>
<name>A0ABX8MD53_9PSED</name>
<evidence type="ECO:0008006" key="5">
    <source>
        <dbReference type="Google" id="ProtNLM"/>
    </source>
</evidence>
<dbReference type="Pfam" id="PF03496">
    <property type="entry name" value="ADPrib_exo_Tox"/>
    <property type="match status" value="1"/>
</dbReference>
<dbReference type="RefSeq" id="WP_217853409.1">
    <property type="nucleotide sequence ID" value="NZ_CP077073.1"/>
</dbReference>
<evidence type="ECO:0000259" key="2">
    <source>
        <dbReference type="Pfam" id="PF20178"/>
    </source>
</evidence>
<organism evidence="3 4">
    <name type="scientific">Pseudomonas muyukensis</name>
    <dbReference type="NCBI Taxonomy" id="2842357"/>
    <lineage>
        <taxon>Bacteria</taxon>
        <taxon>Pseudomonadati</taxon>
        <taxon>Pseudomonadota</taxon>
        <taxon>Gammaproteobacteria</taxon>
        <taxon>Pseudomonadales</taxon>
        <taxon>Pseudomonadaceae</taxon>
        <taxon>Pseudomonas</taxon>
    </lineage>
</organism>
<dbReference type="Pfam" id="PF20178">
    <property type="entry name" value="ToxA_N"/>
    <property type="match status" value="1"/>
</dbReference>
<dbReference type="PROSITE" id="PS51996">
    <property type="entry name" value="TR_MART"/>
    <property type="match status" value="1"/>
</dbReference>
<keyword evidence="4" id="KW-1185">Reference proteome</keyword>
<feature type="domain" description="ADP ribosyltransferase" evidence="1">
    <location>
        <begin position="640"/>
        <end position="794"/>
    </location>
</feature>
<protein>
    <recommendedName>
        <fullName evidence="5">ADP-ribosyltransferase exoenzyme</fullName>
    </recommendedName>
</protein>
<dbReference type="EMBL" id="CP077073">
    <property type="protein sequence ID" value="QXH37009.1"/>
    <property type="molecule type" value="Genomic_DNA"/>
</dbReference>
<reference evidence="3" key="1">
    <citation type="journal article" date="2021" name="Microorganisms">
        <title>The Ever-Expanding Pseudomonas Genus: Description of 43 New Species and Partition of the Pseudomonas putida Group.</title>
        <authorList>
            <person name="Girard L."/>
            <person name="Lood C."/>
            <person name="Hofte M."/>
            <person name="Vandamme P."/>
            <person name="Rokni-Zadeh H."/>
            <person name="van Noort V."/>
            <person name="Lavigne R."/>
            <person name="De Mot R."/>
        </authorList>
    </citation>
    <scope>NUCLEOTIDE SEQUENCE</scope>
    <source>
        <strain evidence="3">COW39</strain>
    </source>
</reference>
<evidence type="ECO:0000259" key="1">
    <source>
        <dbReference type="Pfam" id="PF03496"/>
    </source>
</evidence>
<gene>
    <name evidence="3" type="ORF">KSS95_09330</name>
</gene>
<feature type="domain" description="Dermonecrotic toxin N-terminal" evidence="2">
    <location>
        <begin position="30"/>
        <end position="286"/>
    </location>
</feature>
<dbReference type="InterPro" id="IPR003540">
    <property type="entry name" value="ADP-ribosyltransferase"/>
</dbReference>